<dbReference type="EMBL" id="JRPQ01000154">
    <property type="protein sequence ID" value="KGI21392.1"/>
    <property type="molecule type" value="Genomic_DNA"/>
</dbReference>
<dbReference type="Proteomes" id="UP000029723">
    <property type="component" value="Unassembled WGS sequence"/>
</dbReference>
<sequence>MTLRVEILFQQPIYEKNMEQFKLDFFRKDHEMVNINFITLSKKKSDDAFISFCLKYKIQKNERTNIFNIIQNEGHYINFVNAEDAEFNLGLLINNLNIRILPTNLYVCWDSFYNIDVFNYDDVIKYFDYIWYPKVDDIIIFDYSFNFCLMIRHDGIIYALN</sequence>
<evidence type="ECO:0000313" key="1">
    <source>
        <dbReference type="EMBL" id="KGI21392.1"/>
    </source>
</evidence>
<evidence type="ECO:0000313" key="2">
    <source>
        <dbReference type="Proteomes" id="UP000029723"/>
    </source>
</evidence>
<accession>A0A098YQ47</accession>
<dbReference type="AlphaFoldDB" id="A0A098YQ47"/>
<protein>
    <submittedName>
        <fullName evidence="1">Uncharacterized protein</fullName>
    </submittedName>
</protein>
<gene>
    <name evidence="1" type="ORF">HMPREF9304_10420</name>
</gene>
<proteinExistence type="predicted"/>
<comment type="caution">
    <text evidence="1">The sequence shown here is derived from an EMBL/GenBank/DDBJ whole genome shotgun (WGS) entry which is preliminary data.</text>
</comment>
<organism evidence="1 2">
    <name type="scientific">Hoylesella timonensis S9-PR14</name>
    <dbReference type="NCBI Taxonomy" id="1401062"/>
    <lineage>
        <taxon>Bacteria</taxon>
        <taxon>Pseudomonadati</taxon>
        <taxon>Bacteroidota</taxon>
        <taxon>Bacteroidia</taxon>
        <taxon>Bacteroidales</taxon>
        <taxon>Prevotellaceae</taxon>
        <taxon>Hoylesella</taxon>
    </lineage>
</organism>
<name>A0A098YQ47_9BACT</name>
<reference evidence="1 2" key="1">
    <citation type="submission" date="2014-07" db="EMBL/GenBank/DDBJ databases">
        <authorList>
            <person name="McCorrison J."/>
            <person name="Sanka R."/>
            <person name="Torralba M."/>
            <person name="Gillis M."/>
            <person name="Haft D.H."/>
            <person name="Methe B."/>
            <person name="Sutton G."/>
            <person name="Nelson K.E."/>
        </authorList>
    </citation>
    <scope>NUCLEOTIDE SEQUENCE [LARGE SCALE GENOMIC DNA]</scope>
    <source>
        <strain evidence="1 2">S9-PR14</strain>
    </source>
</reference>